<accession>A0A7W3TG31</accession>
<sequence length="137" mass="15042">MHEYMSRVRVWELTCPGLLEEVGRARRFTRDVLAEDPRRDDAALIVTELTANAIRHTDSARLGFRLVISRTPELLTVAVTDAGGTDRVPMPCEVGDEATGGRGLALVQDFSHRLHIHRGRPGHTITAELTATEAGSC</sequence>
<organism evidence="3 4">
    <name type="scientific">Streptomyces alkaliphilus</name>
    <dbReference type="NCBI Taxonomy" id="1472722"/>
    <lineage>
        <taxon>Bacteria</taxon>
        <taxon>Bacillati</taxon>
        <taxon>Actinomycetota</taxon>
        <taxon>Actinomycetes</taxon>
        <taxon>Kitasatosporales</taxon>
        <taxon>Streptomycetaceae</taxon>
        <taxon>Streptomyces</taxon>
    </lineage>
</organism>
<protein>
    <submittedName>
        <fullName evidence="3">ATP-binding protein</fullName>
    </submittedName>
</protein>
<evidence type="ECO:0000313" key="4">
    <source>
        <dbReference type="Proteomes" id="UP000538929"/>
    </source>
</evidence>
<evidence type="ECO:0000259" key="2">
    <source>
        <dbReference type="Pfam" id="PF13581"/>
    </source>
</evidence>
<keyword evidence="1" id="KW-0808">Transferase</keyword>
<dbReference type="PANTHER" id="PTHR35526">
    <property type="entry name" value="ANTI-SIGMA-F FACTOR RSBW-RELATED"/>
    <property type="match status" value="1"/>
</dbReference>
<evidence type="ECO:0000256" key="1">
    <source>
        <dbReference type="ARBA" id="ARBA00022527"/>
    </source>
</evidence>
<keyword evidence="4" id="KW-1185">Reference proteome</keyword>
<reference evidence="4" key="1">
    <citation type="submission" date="2019-10" db="EMBL/GenBank/DDBJ databases">
        <title>Streptomyces sp. nov., a novel actinobacterium isolated from alkaline environment.</title>
        <authorList>
            <person name="Golinska P."/>
        </authorList>
    </citation>
    <scope>NUCLEOTIDE SEQUENCE [LARGE SCALE GENOMIC DNA]</scope>
    <source>
        <strain evidence="4">DSM 42118</strain>
    </source>
</reference>
<name>A0A7W3TG31_9ACTN</name>
<dbReference type="SUPFAM" id="SSF55874">
    <property type="entry name" value="ATPase domain of HSP90 chaperone/DNA topoisomerase II/histidine kinase"/>
    <property type="match status" value="1"/>
</dbReference>
<comment type="caution">
    <text evidence="3">The sequence shown here is derived from an EMBL/GenBank/DDBJ whole genome shotgun (WGS) entry which is preliminary data.</text>
</comment>
<keyword evidence="3" id="KW-0547">Nucleotide-binding</keyword>
<gene>
    <name evidence="3" type="ORF">FNQ90_19175</name>
</gene>
<feature type="domain" description="Histidine kinase/HSP90-like ATPase" evidence="2">
    <location>
        <begin position="18"/>
        <end position="127"/>
    </location>
</feature>
<dbReference type="EMBL" id="VKHT01000762">
    <property type="protein sequence ID" value="MBB0246171.1"/>
    <property type="molecule type" value="Genomic_DNA"/>
</dbReference>
<keyword evidence="1" id="KW-0418">Kinase</keyword>
<dbReference type="Proteomes" id="UP000538929">
    <property type="component" value="Unassembled WGS sequence"/>
</dbReference>
<evidence type="ECO:0000313" key="3">
    <source>
        <dbReference type="EMBL" id="MBB0246171.1"/>
    </source>
</evidence>
<dbReference type="GO" id="GO:0005524">
    <property type="term" value="F:ATP binding"/>
    <property type="evidence" value="ECO:0007669"/>
    <property type="project" value="UniProtKB-KW"/>
</dbReference>
<dbReference type="Pfam" id="PF13581">
    <property type="entry name" value="HATPase_c_2"/>
    <property type="match status" value="1"/>
</dbReference>
<keyword evidence="1" id="KW-0723">Serine/threonine-protein kinase</keyword>
<dbReference type="InterPro" id="IPR050267">
    <property type="entry name" value="Anti-sigma-factor_SerPK"/>
</dbReference>
<dbReference type="InterPro" id="IPR036890">
    <property type="entry name" value="HATPase_C_sf"/>
</dbReference>
<dbReference type="InterPro" id="IPR003594">
    <property type="entry name" value="HATPase_dom"/>
</dbReference>
<dbReference type="AlphaFoldDB" id="A0A7W3TG31"/>
<keyword evidence="3" id="KW-0067">ATP-binding</keyword>
<dbReference type="CDD" id="cd16936">
    <property type="entry name" value="HATPase_RsbW-like"/>
    <property type="match status" value="1"/>
</dbReference>
<dbReference type="GO" id="GO:0004674">
    <property type="term" value="F:protein serine/threonine kinase activity"/>
    <property type="evidence" value="ECO:0007669"/>
    <property type="project" value="UniProtKB-KW"/>
</dbReference>
<dbReference type="Gene3D" id="3.30.565.10">
    <property type="entry name" value="Histidine kinase-like ATPase, C-terminal domain"/>
    <property type="match status" value="1"/>
</dbReference>
<dbReference type="PANTHER" id="PTHR35526:SF3">
    <property type="entry name" value="ANTI-SIGMA-F FACTOR RSBW"/>
    <property type="match status" value="1"/>
</dbReference>
<proteinExistence type="predicted"/>